<proteinExistence type="predicted"/>
<accession>A0A844FI76</accession>
<reference evidence="3 4" key="1">
    <citation type="submission" date="2019-08" db="EMBL/GenBank/DDBJ databases">
        <title>In-depth cultivation of the pig gut microbiome towards novel bacterial diversity and tailored functional studies.</title>
        <authorList>
            <person name="Wylensek D."/>
            <person name="Hitch T.C.A."/>
            <person name="Clavel T."/>
        </authorList>
    </citation>
    <scope>NUCLEOTIDE SEQUENCE [LARGE SCALE GENOMIC DNA]</scope>
    <source>
        <strain evidence="3 4">Med78-601-WT-4W-RMD-3</strain>
    </source>
</reference>
<evidence type="ECO:0000259" key="1">
    <source>
        <dbReference type="Pfam" id="PF01548"/>
    </source>
</evidence>
<dbReference type="OrthoDB" id="9811278at2"/>
<dbReference type="PANTHER" id="PTHR33055:SF13">
    <property type="entry name" value="TRANSPOSASE"/>
    <property type="match status" value="1"/>
</dbReference>
<dbReference type="GO" id="GO:0003677">
    <property type="term" value="F:DNA binding"/>
    <property type="evidence" value="ECO:0007669"/>
    <property type="project" value="InterPro"/>
</dbReference>
<dbReference type="AlphaFoldDB" id="A0A844FI76"/>
<dbReference type="EMBL" id="VULR01000010">
    <property type="protein sequence ID" value="MSS43670.1"/>
    <property type="molecule type" value="Genomic_DNA"/>
</dbReference>
<dbReference type="Proteomes" id="UP000462760">
    <property type="component" value="Unassembled WGS sequence"/>
</dbReference>
<feature type="domain" description="Transposase IS116/IS110/IS902 C-terminal" evidence="2">
    <location>
        <begin position="284"/>
        <end position="363"/>
    </location>
</feature>
<sequence>MDYPPVAGIDVGKNFSEMCILSPNNEIYHRIKIYHDSIDSIKKAIGLLQKAEKDFAIRPVVVLESTGHYHKILFHYLSDSGFEVSIINPIQSDSIKNIGIRKVKNDKFDAHKIALLYRFYFIKTTVVPDDVIDCLKSLCRQYYKLGDELTTYKNRLIGIIDQVMLNFTDVFQNVYSNTALAVLDRYPSPKQILKANKQTLISLIEKTSKKGLGWSTEKYELLVLKAKEFKDLSISNPGNLAILKVNISMVRTLQDAQKDILDAINEIILADSLEDNPVLAPIINLLCSIPGIGILTAATILAEVGDFSAFSSPNKLVAFFGIDPSVNQSGEFIGTRNKMSKRGSRLLRRVIFTTALANIRSKRNGDKTNPVLYEFYQKKCTNKPKKVALGAVMRKLVNIIFAVMRDKKPFELRTPEEHEELLLTRSSVA</sequence>
<gene>
    <name evidence="3" type="ORF">FYJ27_08020</name>
</gene>
<evidence type="ECO:0000313" key="3">
    <source>
        <dbReference type="EMBL" id="MSS43670.1"/>
    </source>
</evidence>
<dbReference type="NCBIfam" id="NF033542">
    <property type="entry name" value="transpos_IS110"/>
    <property type="match status" value="1"/>
</dbReference>
<feature type="domain" description="Transposase IS110-like N-terminal" evidence="1">
    <location>
        <begin position="7"/>
        <end position="164"/>
    </location>
</feature>
<dbReference type="InterPro" id="IPR047650">
    <property type="entry name" value="Transpos_IS110"/>
</dbReference>
<name>A0A844FI76_9FIRM</name>
<dbReference type="InterPro" id="IPR003346">
    <property type="entry name" value="Transposase_20"/>
</dbReference>
<evidence type="ECO:0000313" key="4">
    <source>
        <dbReference type="Proteomes" id="UP000462760"/>
    </source>
</evidence>
<organism evidence="3 4">
    <name type="scientific">Anaerosalibacter bizertensis</name>
    <dbReference type="NCBI Taxonomy" id="932217"/>
    <lineage>
        <taxon>Bacteria</taxon>
        <taxon>Bacillati</taxon>
        <taxon>Bacillota</taxon>
        <taxon>Tissierellia</taxon>
        <taxon>Tissierellales</taxon>
        <taxon>Sporanaerobacteraceae</taxon>
        <taxon>Anaerosalibacter</taxon>
    </lineage>
</organism>
<dbReference type="GO" id="GO:0004803">
    <property type="term" value="F:transposase activity"/>
    <property type="evidence" value="ECO:0007669"/>
    <property type="project" value="InterPro"/>
</dbReference>
<protein>
    <submittedName>
        <fullName evidence="3">IS110 family transposase</fullName>
    </submittedName>
</protein>
<dbReference type="GO" id="GO:0006313">
    <property type="term" value="P:DNA transposition"/>
    <property type="evidence" value="ECO:0007669"/>
    <property type="project" value="InterPro"/>
</dbReference>
<dbReference type="Pfam" id="PF02371">
    <property type="entry name" value="Transposase_20"/>
    <property type="match status" value="1"/>
</dbReference>
<dbReference type="InterPro" id="IPR002525">
    <property type="entry name" value="Transp_IS110-like_N"/>
</dbReference>
<dbReference type="PANTHER" id="PTHR33055">
    <property type="entry name" value="TRANSPOSASE FOR INSERTION SEQUENCE ELEMENT IS1111A"/>
    <property type="match status" value="1"/>
</dbReference>
<dbReference type="Pfam" id="PF01548">
    <property type="entry name" value="DEDD_Tnp_IS110"/>
    <property type="match status" value="1"/>
</dbReference>
<dbReference type="RefSeq" id="WP_154484427.1">
    <property type="nucleotide sequence ID" value="NZ_VULR01000010.1"/>
</dbReference>
<evidence type="ECO:0000259" key="2">
    <source>
        <dbReference type="Pfam" id="PF02371"/>
    </source>
</evidence>
<comment type="caution">
    <text evidence="3">The sequence shown here is derived from an EMBL/GenBank/DDBJ whole genome shotgun (WGS) entry which is preliminary data.</text>
</comment>